<feature type="region of interest" description="Disordered" evidence="1">
    <location>
        <begin position="1"/>
        <end position="80"/>
    </location>
</feature>
<evidence type="ECO:0000313" key="3">
    <source>
        <dbReference type="Proteomes" id="UP000054558"/>
    </source>
</evidence>
<dbReference type="OrthoDB" id="1742531at2759"/>
<gene>
    <name evidence="2" type="ORF">KFL_011010010</name>
</gene>
<reference evidence="2 3" key="1">
    <citation type="journal article" date="2014" name="Nat. Commun.">
        <title>Klebsormidium flaccidum genome reveals primary factors for plant terrestrial adaptation.</title>
        <authorList>
            <person name="Hori K."/>
            <person name="Maruyama F."/>
            <person name="Fujisawa T."/>
            <person name="Togashi T."/>
            <person name="Yamamoto N."/>
            <person name="Seo M."/>
            <person name="Sato S."/>
            <person name="Yamada T."/>
            <person name="Mori H."/>
            <person name="Tajima N."/>
            <person name="Moriyama T."/>
            <person name="Ikeuchi M."/>
            <person name="Watanabe M."/>
            <person name="Wada H."/>
            <person name="Kobayashi K."/>
            <person name="Saito M."/>
            <person name="Masuda T."/>
            <person name="Sasaki-Sekimoto Y."/>
            <person name="Mashiguchi K."/>
            <person name="Awai K."/>
            <person name="Shimojima M."/>
            <person name="Masuda S."/>
            <person name="Iwai M."/>
            <person name="Nobusawa T."/>
            <person name="Narise T."/>
            <person name="Kondo S."/>
            <person name="Saito H."/>
            <person name="Sato R."/>
            <person name="Murakawa M."/>
            <person name="Ihara Y."/>
            <person name="Oshima-Yamada Y."/>
            <person name="Ohtaka K."/>
            <person name="Satoh M."/>
            <person name="Sonobe K."/>
            <person name="Ishii M."/>
            <person name="Ohtani R."/>
            <person name="Kanamori-Sato M."/>
            <person name="Honoki R."/>
            <person name="Miyazaki D."/>
            <person name="Mochizuki H."/>
            <person name="Umetsu J."/>
            <person name="Higashi K."/>
            <person name="Shibata D."/>
            <person name="Kamiya Y."/>
            <person name="Sato N."/>
            <person name="Nakamura Y."/>
            <person name="Tabata S."/>
            <person name="Ida S."/>
            <person name="Kurokawa K."/>
            <person name="Ohta H."/>
        </authorList>
    </citation>
    <scope>NUCLEOTIDE SEQUENCE [LARGE SCALE GENOMIC DNA]</scope>
    <source>
        <strain evidence="2 3">NIES-2285</strain>
    </source>
</reference>
<sequence length="197" mass="21422">MLMQKEQKLKSLKGELEAPEEKEEENAGKAWVAKRERWPRGQTSGASPEGEGGTPRTQELATLAARRVTSGPIAESGTRSASIVVRRGTLAWCVGSPLGSARSGDEDRPDQKEFAGVAFTAWRKEARAPAATDAAARVSFESRVARRRDGRCGENRGYNTTGLWDIATVKKARAFLAVKGPAETEGRLGKAARKRKW</sequence>
<accession>A0A1Y1IV31</accession>
<dbReference type="EMBL" id="DF238050">
    <property type="protein sequence ID" value="GAQ92706.1"/>
    <property type="molecule type" value="Genomic_DNA"/>
</dbReference>
<evidence type="ECO:0000256" key="1">
    <source>
        <dbReference type="SAM" id="MobiDB-lite"/>
    </source>
</evidence>
<name>A0A1Y1IV31_KLENI</name>
<organism evidence="2 3">
    <name type="scientific">Klebsormidium nitens</name>
    <name type="common">Green alga</name>
    <name type="synonym">Ulothrix nitens</name>
    <dbReference type="NCBI Taxonomy" id="105231"/>
    <lineage>
        <taxon>Eukaryota</taxon>
        <taxon>Viridiplantae</taxon>
        <taxon>Streptophyta</taxon>
        <taxon>Klebsormidiophyceae</taxon>
        <taxon>Klebsormidiales</taxon>
        <taxon>Klebsormidiaceae</taxon>
        <taxon>Klebsormidium</taxon>
    </lineage>
</organism>
<dbReference type="AlphaFoldDB" id="A0A1Y1IV31"/>
<evidence type="ECO:0000313" key="2">
    <source>
        <dbReference type="EMBL" id="GAQ92706.1"/>
    </source>
</evidence>
<dbReference type="Proteomes" id="UP000054558">
    <property type="component" value="Unassembled WGS sequence"/>
</dbReference>
<proteinExistence type="predicted"/>
<protein>
    <submittedName>
        <fullName evidence="2">Uncharacterized protein</fullName>
    </submittedName>
</protein>
<feature type="compositionally biased region" description="Basic and acidic residues" evidence="1">
    <location>
        <begin position="1"/>
        <end position="16"/>
    </location>
</feature>
<keyword evidence="3" id="KW-1185">Reference proteome</keyword>